<keyword evidence="2" id="KW-1185">Reference proteome</keyword>
<evidence type="ECO:0000313" key="2">
    <source>
        <dbReference type="Proteomes" id="UP001604277"/>
    </source>
</evidence>
<gene>
    <name evidence="1" type="ORF">Fot_18905</name>
</gene>
<organism evidence="1 2">
    <name type="scientific">Forsythia ovata</name>
    <dbReference type="NCBI Taxonomy" id="205694"/>
    <lineage>
        <taxon>Eukaryota</taxon>
        <taxon>Viridiplantae</taxon>
        <taxon>Streptophyta</taxon>
        <taxon>Embryophyta</taxon>
        <taxon>Tracheophyta</taxon>
        <taxon>Spermatophyta</taxon>
        <taxon>Magnoliopsida</taxon>
        <taxon>eudicotyledons</taxon>
        <taxon>Gunneridae</taxon>
        <taxon>Pentapetalae</taxon>
        <taxon>asterids</taxon>
        <taxon>lamiids</taxon>
        <taxon>Lamiales</taxon>
        <taxon>Oleaceae</taxon>
        <taxon>Forsythieae</taxon>
        <taxon>Forsythia</taxon>
    </lineage>
</organism>
<protein>
    <submittedName>
        <fullName evidence="1">Uncharacterized protein</fullName>
    </submittedName>
</protein>
<proteinExistence type="predicted"/>
<dbReference type="AlphaFoldDB" id="A0ABD1VJK3"/>
<name>A0ABD1VJK3_9LAMI</name>
<sequence length="187" mass="21094">MVKQGSNSSLRGKRIRKILHFNRKIDGRKQIGEEDLKKKKEVDLILDLKRHLKLPVKVWSVSTDDASNSLVNLRTTRANVSTSGEIKVNEIQDENDNDVSFTLSLFPDGYSIEKPVENESGHQAAVDVPKFLHPYDRASETLFSVSNAVCRFNLSEPRHIAHLILHLKPVAAYYLLRINAIHAIGST</sequence>
<accession>A0ABD1VJK3</accession>
<evidence type="ECO:0000313" key="1">
    <source>
        <dbReference type="EMBL" id="KAL2537514.1"/>
    </source>
</evidence>
<reference evidence="2" key="1">
    <citation type="submission" date="2024-07" db="EMBL/GenBank/DDBJ databases">
        <title>Two chromosome-level genome assemblies of Korean endemic species Abeliophyllum distichum and Forsythia ovata (Oleaceae).</title>
        <authorList>
            <person name="Jang H."/>
        </authorList>
    </citation>
    <scope>NUCLEOTIDE SEQUENCE [LARGE SCALE GENOMIC DNA]</scope>
</reference>
<dbReference type="Proteomes" id="UP001604277">
    <property type="component" value="Unassembled WGS sequence"/>
</dbReference>
<dbReference type="EMBL" id="JBFOLJ010000005">
    <property type="protein sequence ID" value="KAL2537514.1"/>
    <property type="molecule type" value="Genomic_DNA"/>
</dbReference>
<comment type="caution">
    <text evidence="1">The sequence shown here is derived from an EMBL/GenBank/DDBJ whole genome shotgun (WGS) entry which is preliminary data.</text>
</comment>